<dbReference type="Proteomes" id="UP001152599">
    <property type="component" value="Unassembled WGS sequence"/>
</dbReference>
<evidence type="ECO:0000259" key="2">
    <source>
        <dbReference type="Pfam" id="PF01345"/>
    </source>
</evidence>
<dbReference type="InterPro" id="IPR013783">
    <property type="entry name" value="Ig-like_fold"/>
</dbReference>
<organism evidence="3 4">
    <name type="scientific">Profundicola chukchiensis</name>
    <dbReference type="NCBI Taxonomy" id="2961959"/>
    <lineage>
        <taxon>Bacteria</taxon>
        <taxon>Pseudomonadati</taxon>
        <taxon>Bacteroidota</taxon>
        <taxon>Flavobacteriia</taxon>
        <taxon>Flavobacteriales</taxon>
        <taxon>Weeksellaceae</taxon>
        <taxon>Profundicola</taxon>
    </lineage>
</organism>
<dbReference type="RefSeq" id="WP_304421304.1">
    <property type="nucleotide sequence ID" value="NZ_JANCMU010000010.1"/>
</dbReference>
<dbReference type="Pfam" id="PF01345">
    <property type="entry name" value="DUF11"/>
    <property type="match status" value="1"/>
</dbReference>
<dbReference type="InterPro" id="IPR047589">
    <property type="entry name" value="DUF11_rpt"/>
</dbReference>
<dbReference type="EMBL" id="JANCMU010000010">
    <property type="protein sequence ID" value="MDG4947049.1"/>
    <property type="molecule type" value="Genomic_DNA"/>
</dbReference>
<feature type="signal peptide" evidence="1">
    <location>
        <begin position="1"/>
        <end position="29"/>
    </location>
</feature>
<accession>A0A9X4N4H2</accession>
<name>A0A9X4N4H2_9FLAO</name>
<protein>
    <recommendedName>
        <fullName evidence="2">DUF11 domain-containing protein</fullName>
    </recommendedName>
</protein>
<comment type="caution">
    <text evidence="3">The sequence shown here is derived from an EMBL/GenBank/DDBJ whole genome shotgun (WGS) entry which is preliminary data.</text>
</comment>
<dbReference type="SUPFAM" id="SSF63825">
    <property type="entry name" value="YWTD domain"/>
    <property type="match status" value="1"/>
</dbReference>
<sequence>MIFNPQGRHKLLWLCCGLLQIIFLQAVQAQISPCGTPEGKHIWFSDADKKLGYIDLTTTDQRIKTVCSTNKQLGDIAFNLDGKLYAISREEQSKLYRIEPNLNADPTTCTVEALTNSGALPSRNNGGVSMTFLPNGTALVSFVSQATIYRVTINGNNATWSEWSHQLGAAANDGYGPYGDMVYLNGKLYLTRNHSDGKYRLLEITLNTNDFTYESYRVLGKFQNSTNDYNTRASGLAAVDGKLYATVNNELWELNLPVANPGVGQLIGYTKKELPSGLQQFLGATSKQDPFGGCNTVDLSISKTVYPAQAQVGETVIFRLTAKNIGGDNATDVIVSDQLPAGYTFVSASPSAGTWSNNQWTIGDLNAGQTEILDITATVAQGADSDNLTNTATITSADVDLDTRDNTSSVAVEVVAKPCNSGIDTDGDGVSDICDLDNDNDGILDADELRCDTPDVSNIVQNAGSNYNPGAYKQQLYFFDWDDVELTDGLTKMFTLPDGLTITATFSNVEIDGGGGGSQGAAAVNTQPFKTWAHSWLAKKYNTTGNYTSFYGNQAVTSLKATVTFEATKNGEPFRLDLIAMDSETTTPSLGLEESWSATTNGGNWQYLDHIGTGGVWEGVGSNKITTTDTETNTGNAFFYSPNATELSFELKSPSTQQQAFAIGLFLVCDTDNDGIPNYLDTDSDGDGCPDAIEGDENVTRHDLNDDNTINSPVDDKGVPTLVNDGGAADVGGDRGQGVGSSKDASINACNCTAEPTRGGTDSNTPIGISTLNRNTTDWVTQHKNGFIKLESDKYGFVPTRIKTDERDAIAEPIEGMVIWNIDTQCLELYNGTQWVCTQKGCNQ</sequence>
<dbReference type="PANTHER" id="PTHR34819:SF3">
    <property type="entry name" value="CELL SURFACE PROTEIN"/>
    <property type="match status" value="1"/>
</dbReference>
<dbReference type="InterPro" id="IPR018247">
    <property type="entry name" value="EF_Hand_1_Ca_BS"/>
</dbReference>
<dbReference type="PANTHER" id="PTHR34819">
    <property type="entry name" value="LARGE CYSTEINE-RICH PERIPLASMIC PROTEIN OMCB"/>
    <property type="match status" value="1"/>
</dbReference>
<dbReference type="Gene3D" id="2.60.40.10">
    <property type="entry name" value="Immunoglobulins"/>
    <property type="match status" value="1"/>
</dbReference>
<evidence type="ECO:0000313" key="4">
    <source>
        <dbReference type="Proteomes" id="UP001152599"/>
    </source>
</evidence>
<evidence type="ECO:0000313" key="3">
    <source>
        <dbReference type="EMBL" id="MDG4947049.1"/>
    </source>
</evidence>
<dbReference type="InterPro" id="IPR028974">
    <property type="entry name" value="TSP_type-3_rpt"/>
</dbReference>
<feature type="chain" id="PRO_5040856492" description="DUF11 domain-containing protein" evidence="1">
    <location>
        <begin position="30"/>
        <end position="844"/>
    </location>
</feature>
<keyword evidence="1" id="KW-0732">Signal</keyword>
<feature type="domain" description="DUF11" evidence="2">
    <location>
        <begin position="298"/>
        <end position="412"/>
    </location>
</feature>
<dbReference type="SUPFAM" id="SSF103647">
    <property type="entry name" value="TSP type-3 repeat"/>
    <property type="match status" value="1"/>
</dbReference>
<keyword evidence="4" id="KW-1185">Reference proteome</keyword>
<evidence type="ECO:0000256" key="1">
    <source>
        <dbReference type="SAM" id="SignalP"/>
    </source>
</evidence>
<dbReference type="InterPro" id="IPR001434">
    <property type="entry name" value="OmcB-like_DUF11"/>
</dbReference>
<dbReference type="GO" id="GO:0005509">
    <property type="term" value="F:calcium ion binding"/>
    <property type="evidence" value="ECO:0007669"/>
    <property type="project" value="InterPro"/>
</dbReference>
<dbReference type="InterPro" id="IPR051172">
    <property type="entry name" value="Chlamydia_OmcB"/>
</dbReference>
<dbReference type="AlphaFoldDB" id="A0A9X4N4H2"/>
<reference evidence="3" key="1">
    <citation type="submission" date="2022-07" db="EMBL/GenBank/DDBJ databases">
        <title>Description and genome-wide analysis of Profundicola chukchiensis gen. nov., sp. nov., marine bacteria isolated from bottom sediments of the Chukchi Sea.</title>
        <authorList>
            <person name="Romanenko L."/>
            <person name="Otstavnykh N."/>
            <person name="Kurilenko V."/>
            <person name="Eremeev V."/>
            <person name="Velansky P."/>
            <person name="Mikhailov V."/>
            <person name="Isaeva M."/>
        </authorList>
    </citation>
    <scope>NUCLEOTIDE SEQUENCE</scope>
    <source>
        <strain evidence="3">KMM 9713</strain>
    </source>
</reference>
<dbReference type="NCBIfam" id="TIGR01451">
    <property type="entry name" value="B_ant_repeat"/>
    <property type="match status" value="1"/>
</dbReference>
<proteinExistence type="predicted"/>
<gene>
    <name evidence="3" type="ORF">NMK71_11560</name>
</gene>
<dbReference type="PROSITE" id="PS00018">
    <property type="entry name" value="EF_HAND_1"/>
    <property type="match status" value="1"/>
</dbReference>